<dbReference type="CDD" id="cd04164">
    <property type="entry name" value="trmE"/>
    <property type="match status" value="1"/>
</dbReference>
<keyword evidence="5 6" id="KW-0342">GTP-binding</keyword>
<comment type="similarity">
    <text evidence="1 6 7">Belongs to the TRAFAC class TrmE-Era-EngA-EngB-Septin-like GTPase superfamily. TrmE GTPase family.</text>
</comment>
<dbReference type="GO" id="GO:0030488">
    <property type="term" value="P:tRNA methylation"/>
    <property type="evidence" value="ECO:0007669"/>
    <property type="project" value="TreeGrafter"/>
</dbReference>
<dbReference type="Pfam" id="PF12631">
    <property type="entry name" value="MnmE_helical"/>
    <property type="match status" value="1"/>
</dbReference>
<feature type="binding site" evidence="6">
    <location>
        <begin position="244"/>
        <end position="250"/>
    </location>
    <ligand>
        <name>GTP</name>
        <dbReference type="ChEBI" id="CHEBI:37565"/>
    </ligand>
</feature>
<dbReference type="RefSeq" id="WP_158351500.1">
    <property type="nucleotide sequence ID" value="NZ_CP032998.1"/>
</dbReference>
<keyword evidence="6" id="KW-0378">Hydrolase</keyword>
<evidence type="ECO:0000256" key="1">
    <source>
        <dbReference type="ARBA" id="ARBA00011043"/>
    </source>
</evidence>
<feature type="binding site" evidence="6">
    <location>
        <position position="80"/>
    </location>
    <ligand>
        <name>(6S)-5-formyl-5,6,7,8-tetrahydrofolate</name>
        <dbReference type="ChEBI" id="CHEBI:57457"/>
    </ligand>
</feature>
<keyword evidence="3 6" id="KW-0547">Nucleotide-binding</keyword>
<dbReference type="AlphaFoldDB" id="A0A4D6Y9Z2"/>
<keyword evidence="4 6" id="KW-0630">Potassium</keyword>
<dbReference type="InterPro" id="IPR031168">
    <property type="entry name" value="G_TrmE"/>
</dbReference>
<feature type="binding site" evidence="6">
    <location>
        <position position="457"/>
    </location>
    <ligand>
        <name>(6S)-5-formyl-5,6,7,8-tetrahydrofolate</name>
        <dbReference type="ChEBI" id="CHEBI:57457"/>
    </ligand>
</feature>
<dbReference type="PROSITE" id="PS51709">
    <property type="entry name" value="G_TRME"/>
    <property type="match status" value="1"/>
</dbReference>
<dbReference type="Gene3D" id="3.30.1360.120">
    <property type="entry name" value="Probable tRNA modification gtpase trme, domain 1"/>
    <property type="match status" value="1"/>
</dbReference>
<feature type="binding site" evidence="6">
    <location>
        <position position="244"/>
    </location>
    <ligand>
        <name>K(+)</name>
        <dbReference type="ChEBI" id="CHEBI:29103"/>
    </ligand>
</feature>
<evidence type="ECO:0000259" key="8">
    <source>
        <dbReference type="PROSITE" id="PS51709"/>
    </source>
</evidence>
<comment type="caution">
    <text evidence="6">Lacks conserved residue(s) required for the propagation of feature annotation.</text>
</comment>
<feature type="binding site" evidence="6">
    <location>
        <position position="250"/>
    </location>
    <ligand>
        <name>Mg(2+)</name>
        <dbReference type="ChEBI" id="CHEBI:18420"/>
    </ligand>
</feature>
<dbReference type="CDD" id="cd14858">
    <property type="entry name" value="TrmE_N"/>
    <property type="match status" value="1"/>
</dbReference>
<dbReference type="InterPro" id="IPR027368">
    <property type="entry name" value="MnmE_dom2"/>
</dbReference>
<reference evidence="9 10" key="1">
    <citation type="submission" date="2018-10" db="EMBL/GenBank/DDBJ databases">
        <title>Comparative functional genomics of the obligate endosymbiont Buchnera aphidicola.</title>
        <authorList>
            <person name="Chong R.A."/>
        </authorList>
    </citation>
    <scope>NUCLEOTIDE SEQUENCE [LARGE SCALE GENOMIC DNA]</scope>
    <source>
        <strain evidence="9 10">Ssp</strain>
    </source>
</reference>
<dbReference type="GO" id="GO:0046872">
    <property type="term" value="F:metal ion binding"/>
    <property type="evidence" value="ECO:0007669"/>
    <property type="project" value="UniProtKB-KW"/>
</dbReference>
<evidence type="ECO:0000256" key="4">
    <source>
        <dbReference type="ARBA" id="ARBA00022958"/>
    </source>
</evidence>
<evidence type="ECO:0000256" key="2">
    <source>
        <dbReference type="ARBA" id="ARBA00022694"/>
    </source>
</evidence>
<feature type="binding site" evidence="6">
    <location>
        <position position="246"/>
    </location>
    <ligand>
        <name>K(+)</name>
        <dbReference type="ChEBI" id="CHEBI:29103"/>
    </ligand>
</feature>
<feature type="binding site" evidence="6">
    <location>
        <position position="120"/>
    </location>
    <ligand>
        <name>(6S)-5-formyl-5,6,7,8-tetrahydrofolate</name>
        <dbReference type="ChEBI" id="CHEBI:57457"/>
    </ligand>
</feature>
<comment type="subcellular location">
    <subcellularLocation>
        <location evidence="6">Cytoplasm</location>
    </subcellularLocation>
</comment>
<dbReference type="EMBL" id="CP032998">
    <property type="protein sequence ID" value="QCI26219.1"/>
    <property type="molecule type" value="Genomic_DNA"/>
</dbReference>
<feature type="binding site" evidence="6">
    <location>
        <position position="225"/>
    </location>
    <ligand>
        <name>K(+)</name>
        <dbReference type="ChEBI" id="CHEBI:29103"/>
    </ligand>
</feature>
<evidence type="ECO:0000256" key="3">
    <source>
        <dbReference type="ARBA" id="ARBA00022741"/>
    </source>
</evidence>
<dbReference type="InterPro" id="IPR006073">
    <property type="entry name" value="GTP-bd"/>
</dbReference>
<dbReference type="PANTHER" id="PTHR42714">
    <property type="entry name" value="TRNA MODIFICATION GTPASE GTPBP3"/>
    <property type="match status" value="1"/>
</dbReference>
<feature type="domain" description="TrmE-type G" evidence="8">
    <location>
        <begin position="215"/>
        <end position="377"/>
    </location>
</feature>
<dbReference type="Pfam" id="PF01926">
    <property type="entry name" value="MMR_HSR1"/>
    <property type="match status" value="1"/>
</dbReference>
<dbReference type="PANTHER" id="PTHR42714:SF2">
    <property type="entry name" value="TRNA MODIFICATION GTPASE GTPBP3, MITOCHONDRIAL"/>
    <property type="match status" value="1"/>
</dbReference>
<dbReference type="Pfam" id="PF10396">
    <property type="entry name" value="TrmE_N"/>
    <property type="match status" value="1"/>
</dbReference>
<feature type="binding site" evidence="6">
    <location>
        <begin position="225"/>
        <end position="230"/>
    </location>
    <ligand>
        <name>GTP</name>
        <dbReference type="ChEBI" id="CHEBI:37565"/>
    </ligand>
</feature>
<dbReference type="NCBIfam" id="TIGR00231">
    <property type="entry name" value="small_GTP"/>
    <property type="match status" value="1"/>
</dbReference>
<keyword evidence="6" id="KW-0479">Metal-binding</keyword>
<sequence length="457" mass="52057">MVFHDTIVAQSTPYGRSGVGILKISGSKSKDIAYKILKKIPRERYAQYLPFFDDTNTIIDKGIALWFSAPNSYTGEDILELQGHGNPIILELLIKTITNIDHVRLANPGEFSQRAFLNGKIDLIQAESIMDLIHANSEASVKSSLRSLEGLFSKKINTLIQNVTKLRVLIETIINFPENNIYISEKKINKQLNNIVKYINIINNIASSGNILKEGIKIVIIGEPNSGKSSIFNALLLNNVAIVTDIKGTTRDLIHENIDIGGILFQITDTAGIRPTNNKIEILGINKTWEQIKLSDHILYVLDSTIDFEKSYQKFLNLISKFPNKTRITILFNKIDLLNKKLFMKKHYQIKQSKIYLSAKTGEGMELLKQHLQEQAIDPNIYYYAEPIFSARYRHLKILKKIKKRIQNCKITWKQLNNIELLADDLRIIQNYFNQITGCVTSEKILNSIFSNFCIGK</sequence>
<name>A0A4D6Y9Z2_9GAMM</name>
<dbReference type="NCBIfam" id="NF003661">
    <property type="entry name" value="PRK05291.1-3"/>
    <property type="match status" value="1"/>
</dbReference>
<dbReference type="InterPro" id="IPR005225">
    <property type="entry name" value="Small_GTP-bd"/>
</dbReference>
<dbReference type="InterPro" id="IPR027417">
    <property type="entry name" value="P-loop_NTPase"/>
</dbReference>
<dbReference type="InterPro" id="IPR025867">
    <property type="entry name" value="MnmE_helical"/>
</dbReference>
<dbReference type="Gene3D" id="3.40.50.300">
    <property type="entry name" value="P-loop containing nucleotide triphosphate hydrolases"/>
    <property type="match status" value="1"/>
</dbReference>
<protein>
    <recommendedName>
        <fullName evidence="6">tRNA modification GTPase MnmE</fullName>
        <ecNumber evidence="6">3.6.-.-</ecNumber>
    </recommendedName>
</protein>
<dbReference type="Proteomes" id="UP000298636">
    <property type="component" value="Chromosome"/>
</dbReference>
<keyword evidence="10" id="KW-1185">Reference proteome</keyword>
<comment type="function">
    <text evidence="6">Exhibits a very high intrinsic GTPase hydrolysis rate. Involved in the addition of a carboxymethylaminomethyl (cmnm) group at the wobble position (U34) of certain tRNAs, forming tRNA-cmnm(5)s(2)U34.</text>
</comment>
<evidence type="ECO:0000313" key="10">
    <source>
        <dbReference type="Proteomes" id="UP000298636"/>
    </source>
</evidence>
<dbReference type="GO" id="GO:0005829">
    <property type="term" value="C:cytosol"/>
    <property type="evidence" value="ECO:0007669"/>
    <property type="project" value="TreeGrafter"/>
</dbReference>
<dbReference type="InterPro" id="IPR004520">
    <property type="entry name" value="GTPase_MnmE"/>
</dbReference>
<dbReference type="InterPro" id="IPR018948">
    <property type="entry name" value="GTP-bd_TrmE_N"/>
</dbReference>
<accession>A0A4D6Y9Z2</accession>
<dbReference type="HAMAP" id="MF_00379">
    <property type="entry name" value="GTPase_MnmE"/>
    <property type="match status" value="1"/>
</dbReference>
<gene>
    <name evidence="6 9" type="primary">mnmE</name>
    <name evidence="6" type="synonym">trmE</name>
    <name evidence="9" type="ORF">D9V79_00075</name>
</gene>
<comment type="subunit">
    <text evidence="6">Homodimer. Heterotetramer of two MnmE and two MnmG subunits.</text>
</comment>
<feature type="binding site" evidence="6">
    <location>
        <position position="23"/>
    </location>
    <ligand>
        <name>(6S)-5-formyl-5,6,7,8-tetrahydrofolate</name>
        <dbReference type="ChEBI" id="CHEBI:57457"/>
    </ligand>
</feature>
<dbReference type="SUPFAM" id="SSF52540">
    <property type="entry name" value="P-loop containing nucleoside triphosphate hydrolases"/>
    <property type="match status" value="1"/>
</dbReference>
<evidence type="ECO:0000313" key="9">
    <source>
        <dbReference type="EMBL" id="QCI26219.1"/>
    </source>
</evidence>
<comment type="cofactor">
    <cofactor evidence="6">
        <name>K(+)</name>
        <dbReference type="ChEBI" id="CHEBI:29103"/>
    </cofactor>
    <text evidence="6">Binds 1 potassium ion per subunit.</text>
</comment>
<feature type="binding site" evidence="6">
    <location>
        <position position="229"/>
    </location>
    <ligand>
        <name>Mg(2+)</name>
        <dbReference type="ChEBI" id="CHEBI:18420"/>
    </ligand>
</feature>
<dbReference type="GO" id="GO:0003924">
    <property type="term" value="F:GTPase activity"/>
    <property type="evidence" value="ECO:0007669"/>
    <property type="project" value="UniProtKB-UniRule"/>
</dbReference>
<keyword evidence="2 6" id="KW-0819">tRNA processing</keyword>
<dbReference type="NCBIfam" id="TIGR00450">
    <property type="entry name" value="mnmE_trmE_thdF"/>
    <property type="match status" value="1"/>
</dbReference>
<proteinExistence type="inferred from homology"/>
<keyword evidence="6" id="KW-0963">Cytoplasm</keyword>
<dbReference type="EC" id="3.6.-.-" evidence="6"/>
<dbReference type="OrthoDB" id="9805918at2"/>
<feature type="binding site" evidence="6">
    <location>
        <position position="249"/>
    </location>
    <ligand>
        <name>K(+)</name>
        <dbReference type="ChEBI" id="CHEBI:29103"/>
    </ligand>
</feature>
<dbReference type="GO" id="GO:0002098">
    <property type="term" value="P:tRNA wobble uridine modification"/>
    <property type="evidence" value="ECO:0007669"/>
    <property type="project" value="TreeGrafter"/>
</dbReference>
<keyword evidence="6" id="KW-0460">Magnesium</keyword>
<feature type="binding site" evidence="6">
    <location>
        <begin position="269"/>
        <end position="272"/>
    </location>
    <ligand>
        <name>GTP</name>
        <dbReference type="ChEBI" id="CHEBI:37565"/>
    </ligand>
</feature>
<dbReference type="GO" id="GO:0005525">
    <property type="term" value="F:GTP binding"/>
    <property type="evidence" value="ECO:0007669"/>
    <property type="project" value="UniProtKB-UniRule"/>
</dbReference>
<evidence type="ECO:0000256" key="6">
    <source>
        <dbReference type="HAMAP-Rule" id="MF_00379"/>
    </source>
</evidence>
<dbReference type="InterPro" id="IPR027266">
    <property type="entry name" value="TrmE/GcvT-like"/>
</dbReference>
<organism evidence="9 10">
    <name type="scientific">Buchnera aphidicola</name>
    <name type="common">Stegophylla sp.</name>
    <dbReference type="NCBI Taxonomy" id="2315800"/>
    <lineage>
        <taxon>Bacteria</taxon>
        <taxon>Pseudomonadati</taxon>
        <taxon>Pseudomonadota</taxon>
        <taxon>Gammaproteobacteria</taxon>
        <taxon>Enterobacterales</taxon>
        <taxon>Erwiniaceae</taxon>
        <taxon>Buchnera</taxon>
    </lineage>
</organism>
<evidence type="ECO:0000256" key="7">
    <source>
        <dbReference type="RuleBase" id="RU003313"/>
    </source>
</evidence>
<evidence type="ECO:0000256" key="5">
    <source>
        <dbReference type="ARBA" id="ARBA00023134"/>
    </source>
</evidence>
<dbReference type="Gene3D" id="1.20.120.430">
    <property type="entry name" value="tRNA modification GTPase MnmE domain 2"/>
    <property type="match status" value="1"/>
</dbReference>